<dbReference type="RefSeq" id="XP_007834819.1">
    <property type="nucleotide sequence ID" value="XM_007836628.1"/>
</dbReference>
<evidence type="ECO:0000313" key="3">
    <source>
        <dbReference type="Proteomes" id="UP000030651"/>
    </source>
</evidence>
<keyword evidence="3" id="KW-1185">Reference proteome</keyword>
<name>W3X2Z4_PESFW</name>
<dbReference type="HOGENOM" id="CLU_814099_0_0_1"/>
<sequence>MARNRGNRSRQNNRRGRSEEGNSVRDSWSARGGHTSTNHDSKFGRGRQHDRQNNYHQNRRHHLHQHHAYRPGQQAWNWQQGLSSEENDTTDSSDLDTSDADMVSLNQFPPAENNVFSLLLPPASRSAAAATNSTFRCLRGDCARIKKNLDWIKRRDRRLRRMIRLALEQLGPHLYDFLLDSDEEGGGHDEDVEDDSDSMDWTPEPTVHLVVNATSTPSLEFSPHERTGEHTGLGIIWNTTPYQAHFPPEQPPEQQPSPLGASQQLYHHQQQQQQHSNMNMAGRPSPQMRQQPQSPYHPQYQQQPQPLEHELLHQQQQTYRQHAPAVDCVSRMHAYRSDAHV</sequence>
<feature type="compositionally biased region" description="Low complexity" evidence="1">
    <location>
        <begin position="263"/>
        <end position="275"/>
    </location>
</feature>
<gene>
    <name evidence="2" type="ORF">PFICI_08047</name>
</gene>
<dbReference type="Proteomes" id="UP000030651">
    <property type="component" value="Unassembled WGS sequence"/>
</dbReference>
<dbReference type="EMBL" id="KI912113">
    <property type="protein sequence ID" value="ETS80518.1"/>
    <property type="molecule type" value="Genomic_DNA"/>
</dbReference>
<reference evidence="3" key="1">
    <citation type="journal article" date="2015" name="BMC Genomics">
        <title>Genomic and transcriptomic analysis of the endophytic fungus Pestalotiopsis fici reveals its lifestyle and high potential for synthesis of natural products.</title>
        <authorList>
            <person name="Wang X."/>
            <person name="Zhang X."/>
            <person name="Liu L."/>
            <person name="Xiang M."/>
            <person name="Wang W."/>
            <person name="Sun X."/>
            <person name="Che Y."/>
            <person name="Guo L."/>
            <person name="Liu G."/>
            <person name="Guo L."/>
            <person name="Wang C."/>
            <person name="Yin W.B."/>
            <person name="Stadler M."/>
            <person name="Zhang X."/>
            <person name="Liu X."/>
        </authorList>
    </citation>
    <scope>NUCLEOTIDE SEQUENCE [LARGE SCALE GENOMIC DNA]</scope>
    <source>
        <strain evidence="3">W106-1 / CGMCC3.15140</strain>
    </source>
</reference>
<feature type="compositionally biased region" description="Basic and acidic residues" evidence="1">
    <location>
        <begin position="37"/>
        <end position="50"/>
    </location>
</feature>
<feature type="compositionally biased region" description="Basic residues" evidence="1">
    <location>
        <begin position="1"/>
        <end position="15"/>
    </location>
</feature>
<evidence type="ECO:0000256" key="1">
    <source>
        <dbReference type="SAM" id="MobiDB-lite"/>
    </source>
</evidence>
<dbReference type="OrthoDB" id="10601446at2759"/>
<protein>
    <submittedName>
        <fullName evidence="2">Uncharacterized protein</fullName>
    </submittedName>
</protein>
<feature type="compositionally biased region" description="Acidic residues" evidence="1">
    <location>
        <begin position="85"/>
        <end position="99"/>
    </location>
</feature>
<feature type="compositionally biased region" description="Low complexity" evidence="1">
    <location>
        <begin position="283"/>
        <end position="306"/>
    </location>
</feature>
<feature type="region of interest" description="Disordered" evidence="1">
    <location>
        <begin position="241"/>
        <end position="306"/>
    </location>
</feature>
<feature type="region of interest" description="Disordered" evidence="1">
    <location>
        <begin position="1"/>
        <end position="50"/>
    </location>
</feature>
<proteinExistence type="predicted"/>
<dbReference type="AlphaFoldDB" id="W3X2Z4"/>
<dbReference type="GeneID" id="19273060"/>
<feature type="region of interest" description="Disordered" evidence="1">
    <location>
        <begin position="80"/>
        <end position="100"/>
    </location>
</feature>
<organism evidence="2 3">
    <name type="scientific">Pestalotiopsis fici (strain W106-1 / CGMCC3.15140)</name>
    <dbReference type="NCBI Taxonomy" id="1229662"/>
    <lineage>
        <taxon>Eukaryota</taxon>
        <taxon>Fungi</taxon>
        <taxon>Dikarya</taxon>
        <taxon>Ascomycota</taxon>
        <taxon>Pezizomycotina</taxon>
        <taxon>Sordariomycetes</taxon>
        <taxon>Xylariomycetidae</taxon>
        <taxon>Amphisphaeriales</taxon>
        <taxon>Sporocadaceae</taxon>
        <taxon>Pestalotiopsis</taxon>
    </lineage>
</organism>
<accession>W3X2Z4</accession>
<evidence type="ECO:0000313" key="2">
    <source>
        <dbReference type="EMBL" id="ETS80518.1"/>
    </source>
</evidence>
<dbReference type="KEGG" id="pfy:PFICI_08047"/>
<dbReference type="InParanoid" id="W3X2Z4"/>